<evidence type="ECO:0000313" key="2">
    <source>
        <dbReference type="EMBL" id="KAK8237955.1"/>
    </source>
</evidence>
<accession>A0ABR1YSJ1</accession>
<keyword evidence="3" id="KW-1185">Reference proteome</keyword>
<dbReference type="EMBL" id="JBBWRZ010000004">
    <property type="protein sequence ID" value="KAK8237955.1"/>
    <property type="molecule type" value="Genomic_DNA"/>
</dbReference>
<evidence type="ECO:0000259" key="1">
    <source>
        <dbReference type="Pfam" id="PF06985"/>
    </source>
</evidence>
<dbReference type="Proteomes" id="UP001492380">
    <property type="component" value="Unassembled WGS sequence"/>
</dbReference>
<name>A0ABR1YSJ1_9PEZI</name>
<dbReference type="Pfam" id="PF06985">
    <property type="entry name" value="HET"/>
    <property type="match status" value="1"/>
</dbReference>
<organism evidence="2 3">
    <name type="scientific">Phyllosticta capitalensis</name>
    <dbReference type="NCBI Taxonomy" id="121624"/>
    <lineage>
        <taxon>Eukaryota</taxon>
        <taxon>Fungi</taxon>
        <taxon>Dikarya</taxon>
        <taxon>Ascomycota</taxon>
        <taxon>Pezizomycotina</taxon>
        <taxon>Dothideomycetes</taxon>
        <taxon>Dothideomycetes incertae sedis</taxon>
        <taxon>Botryosphaeriales</taxon>
        <taxon>Phyllostictaceae</taxon>
        <taxon>Phyllosticta</taxon>
    </lineage>
</organism>
<evidence type="ECO:0000313" key="3">
    <source>
        <dbReference type="Proteomes" id="UP001492380"/>
    </source>
</evidence>
<dbReference type="PANTHER" id="PTHR33112:SF16">
    <property type="entry name" value="HETEROKARYON INCOMPATIBILITY DOMAIN-CONTAINING PROTEIN"/>
    <property type="match status" value="1"/>
</dbReference>
<dbReference type="PANTHER" id="PTHR33112">
    <property type="entry name" value="DOMAIN PROTEIN, PUTATIVE-RELATED"/>
    <property type="match status" value="1"/>
</dbReference>
<comment type="caution">
    <text evidence="2">The sequence shown here is derived from an EMBL/GenBank/DDBJ whole genome shotgun (WGS) entry which is preliminary data.</text>
</comment>
<feature type="domain" description="Heterokaryon incompatibility" evidence="1">
    <location>
        <begin position="235"/>
        <end position="398"/>
    </location>
</feature>
<sequence>MGEPIFEALLDGLSARAEALLDILSARAGIPELDTLELPDDWRADQARDPKHFCTTCHWNGRWDRILEFHGPRLAGHEYGVLPHALQKSASDGNLCCAIILALARKFTIEEEEESNWLRYARNVYSNPPWGRSSLSETTLLREVYISCCSPTSQIPPGAIMYPNGGHKSMDPRSEESLAWAKRHIEECVNTHNCHAFQSKKTELPTRLVYIPKDAQTMGVRLIRDTASLPKDTRYAALSHCWGKTTPPCLTTTKKIDKYAIDGIPWAQIPPTFRDAMLYARRLDLDFIWIDSMCIIQGADGDWGPQSTQMFQYYSNAFVTLASTFSSDCNGGFFSERHFNATRLYLLDVKFRGQRYPVFANYCFPPERYFLKNIEKYNGFPTRDDSFQLLQRAWVYQERLVPPRLLLFSKQQLIFECFGGRWFQDTNKTALFTRKREYGDSLGGTAGETAEILWLYLLAAFGARQITYAGDKLPAIAAVAKQFLSHQKLPHTPEHEYICGLRRSHLHIDLMWNAKCDYGRKADPKLFWRGGSYLAPSWSWASVLRETNYSGKVLRNIEKISKISLKREHLDFAGGDRFGRVFGGYITLEGPACDCWSDFTFNQDSVDPLDMWQACHLHLPGDRRWSKIRFFLDVTDIQPRIEEQVVDGKIVKKLTLLQTFVSMDYGEDMGFLVLYRNGMNGRYRRVGAGSACSLGTVDWTGLKILFEQAERRELEIE</sequence>
<gene>
    <name evidence="2" type="ORF">HDK90DRAFT_524149</name>
</gene>
<reference evidence="2 3" key="1">
    <citation type="submission" date="2024-04" db="EMBL/GenBank/DDBJ databases">
        <title>Phyllosticta paracitricarpa is synonymous to the EU quarantine fungus P. citricarpa based on phylogenomic analyses.</title>
        <authorList>
            <consortium name="Lawrence Berkeley National Laboratory"/>
            <person name="Van Ingen-Buijs V.A."/>
            <person name="Van Westerhoven A.C."/>
            <person name="Haridas S."/>
            <person name="Skiadas P."/>
            <person name="Martin F."/>
            <person name="Groenewald J.Z."/>
            <person name="Crous P.W."/>
            <person name="Seidl M.F."/>
        </authorList>
    </citation>
    <scope>NUCLEOTIDE SEQUENCE [LARGE SCALE GENOMIC DNA]</scope>
    <source>
        <strain evidence="2 3">CBS 123374</strain>
    </source>
</reference>
<proteinExistence type="predicted"/>
<dbReference type="InterPro" id="IPR010730">
    <property type="entry name" value="HET"/>
</dbReference>
<protein>
    <submittedName>
        <fullName evidence="2">Heterokaryon incompatibility protein-domain-containing protein</fullName>
    </submittedName>
</protein>